<dbReference type="Gramene" id="mRNA:HanXRQr2_Chr13g0581061">
    <property type="protein sequence ID" value="mRNA:HanXRQr2_Chr13g0581061"/>
    <property type="gene ID" value="HanXRQr2_Chr13g0581061"/>
</dbReference>
<reference evidence="1" key="1">
    <citation type="journal article" date="2017" name="Nature">
        <title>The sunflower genome provides insights into oil metabolism, flowering and Asterid evolution.</title>
        <authorList>
            <person name="Badouin H."/>
            <person name="Gouzy J."/>
            <person name="Grassa C.J."/>
            <person name="Murat F."/>
            <person name="Staton S.E."/>
            <person name="Cottret L."/>
            <person name="Lelandais-Briere C."/>
            <person name="Owens G.L."/>
            <person name="Carrere S."/>
            <person name="Mayjonade B."/>
            <person name="Legrand L."/>
            <person name="Gill N."/>
            <person name="Kane N.C."/>
            <person name="Bowers J.E."/>
            <person name="Hubner S."/>
            <person name="Bellec A."/>
            <person name="Berard A."/>
            <person name="Berges H."/>
            <person name="Blanchet N."/>
            <person name="Boniface M.C."/>
            <person name="Brunel D."/>
            <person name="Catrice O."/>
            <person name="Chaidir N."/>
            <person name="Claudel C."/>
            <person name="Donnadieu C."/>
            <person name="Faraut T."/>
            <person name="Fievet G."/>
            <person name="Helmstetter N."/>
            <person name="King M."/>
            <person name="Knapp S.J."/>
            <person name="Lai Z."/>
            <person name="Le Paslier M.C."/>
            <person name="Lippi Y."/>
            <person name="Lorenzon L."/>
            <person name="Mandel J.R."/>
            <person name="Marage G."/>
            <person name="Marchand G."/>
            <person name="Marquand E."/>
            <person name="Bret-Mestries E."/>
            <person name="Morien E."/>
            <person name="Nambeesan S."/>
            <person name="Nguyen T."/>
            <person name="Pegot-Espagnet P."/>
            <person name="Pouilly N."/>
            <person name="Raftis F."/>
            <person name="Sallet E."/>
            <person name="Schiex T."/>
            <person name="Thomas J."/>
            <person name="Vandecasteele C."/>
            <person name="Vares D."/>
            <person name="Vear F."/>
            <person name="Vautrin S."/>
            <person name="Crespi M."/>
            <person name="Mangin B."/>
            <person name="Burke J.M."/>
            <person name="Salse J."/>
            <person name="Munos S."/>
            <person name="Vincourt P."/>
            <person name="Rieseberg L.H."/>
            <person name="Langlade N.B."/>
        </authorList>
    </citation>
    <scope>NUCLEOTIDE SEQUENCE</scope>
    <source>
        <tissue evidence="1">Leaves</tissue>
    </source>
</reference>
<evidence type="ECO:0000313" key="1">
    <source>
        <dbReference type="EMBL" id="KAF5772764.1"/>
    </source>
</evidence>
<dbReference type="EMBL" id="MNCJ02000328">
    <property type="protein sequence ID" value="KAF5772764.1"/>
    <property type="molecule type" value="Genomic_DNA"/>
</dbReference>
<dbReference type="Proteomes" id="UP000215914">
    <property type="component" value="Unassembled WGS sequence"/>
</dbReference>
<name>A0A9K3HBT1_HELAN</name>
<comment type="caution">
    <text evidence="1">The sequence shown here is derived from an EMBL/GenBank/DDBJ whole genome shotgun (WGS) entry which is preliminary data.</text>
</comment>
<gene>
    <name evidence="1" type="ORF">HanXRQr2_Chr13g0581061</name>
</gene>
<organism evidence="1 2">
    <name type="scientific">Helianthus annuus</name>
    <name type="common">Common sunflower</name>
    <dbReference type="NCBI Taxonomy" id="4232"/>
    <lineage>
        <taxon>Eukaryota</taxon>
        <taxon>Viridiplantae</taxon>
        <taxon>Streptophyta</taxon>
        <taxon>Embryophyta</taxon>
        <taxon>Tracheophyta</taxon>
        <taxon>Spermatophyta</taxon>
        <taxon>Magnoliopsida</taxon>
        <taxon>eudicotyledons</taxon>
        <taxon>Gunneridae</taxon>
        <taxon>Pentapetalae</taxon>
        <taxon>asterids</taxon>
        <taxon>campanulids</taxon>
        <taxon>Asterales</taxon>
        <taxon>Asteraceae</taxon>
        <taxon>Asteroideae</taxon>
        <taxon>Heliantheae alliance</taxon>
        <taxon>Heliantheae</taxon>
        <taxon>Helianthus</taxon>
    </lineage>
</organism>
<keyword evidence="2" id="KW-1185">Reference proteome</keyword>
<protein>
    <submittedName>
        <fullName evidence="1">Uncharacterized protein</fullName>
    </submittedName>
</protein>
<reference evidence="1" key="2">
    <citation type="submission" date="2020-06" db="EMBL/GenBank/DDBJ databases">
        <title>Helianthus annuus Genome sequencing and assembly Release 2.</title>
        <authorList>
            <person name="Gouzy J."/>
            <person name="Langlade N."/>
            <person name="Munos S."/>
        </authorList>
    </citation>
    <scope>NUCLEOTIDE SEQUENCE</scope>
    <source>
        <tissue evidence="1">Leaves</tissue>
    </source>
</reference>
<proteinExistence type="predicted"/>
<accession>A0A9K3HBT1</accession>
<sequence length="57" mass="6372">MFKKPQVSLMVVFAIEGEDDFSHVRKGDFPLPNVLAGALKAWKNDIPVKLVDDMRGT</sequence>
<dbReference type="AlphaFoldDB" id="A0A9K3HBT1"/>
<evidence type="ECO:0000313" key="2">
    <source>
        <dbReference type="Proteomes" id="UP000215914"/>
    </source>
</evidence>